<keyword evidence="6 9" id="KW-0812">Transmembrane</keyword>
<sequence>MQWLNHAFEVVVLEWGLQLLQGALVTLQIAAGAFAIGMAIGVLVAMVKLSGPRPLIRLADLYTTLCRAIPELLLILLLYYAGSDLINFVLARFGQEPAEINGFFAAVVVLGIVQGAYAGEIIRGAIQAIPSGHIEAARAFGCRRTLILRRIILPEMLPYAIGGLSNLWLVLIKDSALISIVGYSELLFTTKQAAGSTREYLLFYLSVSALYLLITLLSNLLFSRIDHHIARWMPAH</sequence>
<dbReference type="InterPro" id="IPR051613">
    <property type="entry name" value="ABC_transp_permease_HisMQ"/>
</dbReference>
<keyword evidence="7 9" id="KW-1133">Transmembrane helix</keyword>
<dbReference type="InterPro" id="IPR035906">
    <property type="entry name" value="MetI-like_sf"/>
</dbReference>
<evidence type="ECO:0000256" key="2">
    <source>
        <dbReference type="ARBA" id="ARBA00010072"/>
    </source>
</evidence>
<feature type="transmembrane region" description="Helical" evidence="9">
    <location>
        <begin position="157"/>
        <end position="181"/>
    </location>
</feature>
<evidence type="ECO:0000256" key="6">
    <source>
        <dbReference type="ARBA" id="ARBA00022692"/>
    </source>
</evidence>
<accession>A0A845BMP0</accession>
<proteinExistence type="inferred from homology"/>
<reference evidence="11 12" key="1">
    <citation type="submission" date="2019-12" db="EMBL/GenBank/DDBJ databases">
        <title>Neisseriaceae gen. nov. sp. Genome sequencing and assembly.</title>
        <authorList>
            <person name="Liu Z."/>
            <person name="Li A."/>
        </authorList>
    </citation>
    <scope>NUCLEOTIDE SEQUENCE [LARGE SCALE GENOMIC DNA]</scope>
    <source>
        <strain evidence="11 12">B2N2-7</strain>
    </source>
</reference>
<dbReference type="CDD" id="cd06261">
    <property type="entry name" value="TM_PBP2"/>
    <property type="match status" value="1"/>
</dbReference>
<comment type="caution">
    <text evidence="11">The sequence shown here is derived from an EMBL/GenBank/DDBJ whole genome shotgun (WGS) entry which is preliminary data.</text>
</comment>
<name>A0A845BMP0_9NEIS</name>
<keyword evidence="8 9" id="KW-0472">Membrane</keyword>
<feature type="transmembrane region" description="Helical" evidence="9">
    <location>
        <begin position="201"/>
        <end position="222"/>
    </location>
</feature>
<dbReference type="Gene3D" id="1.10.3720.10">
    <property type="entry name" value="MetI-like"/>
    <property type="match status" value="1"/>
</dbReference>
<keyword evidence="4" id="KW-1003">Cell membrane</keyword>
<dbReference type="NCBIfam" id="TIGR01726">
    <property type="entry name" value="HEQRo_perm_3TM"/>
    <property type="match status" value="1"/>
</dbReference>
<evidence type="ECO:0000256" key="7">
    <source>
        <dbReference type="ARBA" id="ARBA00022989"/>
    </source>
</evidence>
<feature type="transmembrane region" description="Helical" evidence="9">
    <location>
        <begin position="100"/>
        <end position="119"/>
    </location>
</feature>
<gene>
    <name evidence="11" type="ORF">GQF02_11560</name>
</gene>
<dbReference type="Proteomes" id="UP000467214">
    <property type="component" value="Unassembled WGS sequence"/>
</dbReference>
<evidence type="ECO:0000256" key="9">
    <source>
        <dbReference type="RuleBase" id="RU363032"/>
    </source>
</evidence>
<evidence type="ECO:0000256" key="3">
    <source>
        <dbReference type="ARBA" id="ARBA00022448"/>
    </source>
</evidence>
<dbReference type="InterPro" id="IPR010065">
    <property type="entry name" value="AA_ABC_transptr_permease_3TM"/>
</dbReference>
<dbReference type="GO" id="GO:0022857">
    <property type="term" value="F:transmembrane transporter activity"/>
    <property type="evidence" value="ECO:0007669"/>
    <property type="project" value="InterPro"/>
</dbReference>
<dbReference type="SUPFAM" id="SSF161098">
    <property type="entry name" value="MetI-like"/>
    <property type="match status" value="1"/>
</dbReference>
<dbReference type="InterPro" id="IPR000515">
    <property type="entry name" value="MetI-like"/>
</dbReference>
<dbReference type="Pfam" id="PF00528">
    <property type="entry name" value="BPD_transp_1"/>
    <property type="match status" value="1"/>
</dbReference>
<comment type="similarity">
    <text evidence="2">Belongs to the binding-protein-dependent transport system permease family. HisMQ subfamily.</text>
</comment>
<feature type="transmembrane region" description="Helical" evidence="9">
    <location>
        <begin position="20"/>
        <end position="47"/>
    </location>
</feature>
<organism evidence="11 12">
    <name type="scientific">Craterilacuibacter sinensis</name>
    <dbReference type="NCBI Taxonomy" id="2686017"/>
    <lineage>
        <taxon>Bacteria</taxon>
        <taxon>Pseudomonadati</taxon>
        <taxon>Pseudomonadota</taxon>
        <taxon>Betaproteobacteria</taxon>
        <taxon>Neisseriales</taxon>
        <taxon>Neisseriaceae</taxon>
        <taxon>Craterilacuibacter</taxon>
    </lineage>
</organism>
<dbReference type="AlphaFoldDB" id="A0A845BMP0"/>
<evidence type="ECO:0000256" key="4">
    <source>
        <dbReference type="ARBA" id="ARBA00022475"/>
    </source>
</evidence>
<protein>
    <submittedName>
        <fullName evidence="11">ABC transporter permease subunit</fullName>
    </submittedName>
</protein>
<dbReference type="EMBL" id="WSSB01000010">
    <property type="protein sequence ID" value="MXR37615.1"/>
    <property type="molecule type" value="Genomic_DNA"/>
</dbReference>
<evidence type="ECO:0000256" key="8">
    <source>
        <dbReference type="ARBA" id="ARBA00023136"/>
    </source>
</evidence>
<feature type="domain" description="ABC transmembrane type-1" evidence="10">
    <location>
        <begin position="23"/>
        <end position="222"/>
    </location>
</feature>
<evidence type="ECO:0000259" key="10">
    <source>
        <dbReference type="PROSITE" id="PS50928"/>
    </source>
</evidence>
<keyword evidence="3 9" id="KW-0813">Transport</keyword>
<dbReference type="PROSITE" id="PS50928">
    <property type="entry name" value="ABC_TM1"/>
    <property type="match status" value="1"/>
</dbReference>
<evidence type="ECO:0000313" key="12">
    <source>
        <dbReference type="Proteomes" id="UP000467214"/>
    </source>
</evidence>
<keyword evidence="5" id="KW-0997">Cell inner membrane</keyword>
<dbReference type="PANTHER" id="PTHR30133">
    <property type="entry name" value="CATIONIC AMINO ACID TRANSPORTER, MEMBRANE COMPONENT"/>
    <property type="match status" value="1"/>
</dbReference>
<evidence type="ECO:0000256" key="5">
    <source>
        <dbReference type="ARBA" id="ARBA00022519"/>
    </source>
</evidence>
<dbReference type="PANTHER" id="PTHR30133:SF2">
    <property type="entry name" value="ARGININE ABC TRANSPORTER PERMEASE PROTEIN ARTQ"/>
    <property type="match status" value="1"/>
</dbReference>
<comment type="subcellular location">
    <subcellularLocation>
        <location evidence="1">Cell inner membrane</location>
        <topology evidence="1">Multi-pass membrane protein</topology>
    </subcellularLocation>
    <subcellularLocation>
        <location evidence="9">Cell membrane</location>
        <topology evidence="9">Multi-pass membrane protein</topology>
    </subcellularLocation>
</comment>
<feature type="transmembrane region" description="Helical" evidence="9">
    <location>
        <begin position="59"/>
        <end position="80"/>
    </location>
</feature>
<dbReference type="RefSeq" id="WP_160797324.1">
    <property type="nucleotide sequence ID" value="NZ_WSSB01000010.1"/>
</dbReference>
<evidence type="ECO:0000313" key="11">
    <source>
        <dbReference type="EMBL" id="MXR37615.1"/>
    </source>
</evidence>
<evidence type="ECO:0000256" key="1">
    <source>
        <dbReference type="ARBA" id="ARBA00004429"/>
    </source>
</evidence>
<dbReference type="GO" id="GO:0043190">
    <property type="term" value="C:ATP-binding cassette (ABC) transporter complex"/>
    <property type="evidence" value="ECO:0007669"/>
    <property type="project" value="InterPro"/>
</dbReference>
<keyword evidence="12" id="KW-1185">Reference proteome</keyword>